<organism evidence="2">
    <name type="scientific">viral metagenome</name>
    <dbReference type="NCBI Taxonomy" id="1070528"/>
    <lineage>
        <taxon>unclassified sequences</taxon>
        <taxon>metagenomes</taxon>
        <taxon>organismal metagenomes</taxon>
    </lineage>
</organism>
<accession>A0A6C0EVF3</accession>
<feature type="region of interest" description="Disordered" evidence="1">
    <location>
        <begin position="30"/>
        <end position="85"/>
    </location>
</feature>
<sequence length="85" mass="9794">MKYIDIKTIEGKCGGVGSWFNNVLSSPAPGDTLYYKTPHHHHGHHGQRGGNSSRLTKRRKYKTKSKSKSKSKSKTKRYIRRNCKY</sequence>
<dbReference type="EMBL" id="MN738956">
    <property type="protein sequence ID" value="QHT32988.1"/>
    <property type="molecule type" value="Genomic_DNA"/>
</dbReference>
<dbReference type="AlphaFoldDB" id="A0A6C0EVF3"/>
<evidence type="ECO:0000313" key="2">
    <source>
        <dbReference type="EMBL" id="QHT32988.1"/>
    </source>
</evidence>
<feature type="compositionally biased region" description="Basic residues" evidence="1">
    <location>
        <begin position="37"/>
        <end position="47"/>
    </location>
</feature>
<name>A0A6C0EVF3_9ZZZZ</name>
<reference evidence="2" key="1">
    <citation type="journal article" date="2020" name="Nature">
        <title>Giant virus diversity and host interactions through global metagenomics.</title>
        <authorList>
            <person name="Schulz F."/>
            <person name="Roux S."/>
            <person name="Paez-Espino D."/>
            <person name="Jungbluth S."/>
            <person name="Walsh D.A."/>
            <person name="Denef V.J."/>
            <person name="McMahon K.D."/>
            <person name="Konstantinidis K.T."/>
            <person name="Eloe-Fadrosh E.A."/>
            <person name="Kyrpides N.C."/>
            <person name="Woyke T."/>
        </authorList>
    </citation>
    <scope>NUCLEOTIDE SEQUENCE</scope>
    <source>
        <strain evidence="2">GVMAG-M-3300009161-34</strain>
    </source>
</reference>
<protein>
    <submittedName>
        <fullName evidence="2">Uncharacterized protein</fullName>
    </submittedName>
</protein>
<proteinExistence type="predicted"/>
<feature type="compositionally biased region" description="Basic residues" evidence="1">
    <location>
        <begin position="55"/>
        <end position="85"/>
    </location>
</feature>
<evidence type="ECO:0000256" key="1">
    <source>
        <dbReference type="SAM" id="MobiDB-lite"/>
    </source>
</evidence>